<gene>
    <name evidence="1" type="ORF">MT2528_2169</name>
</gene>
<proteinExistence type="predicted"/>
<protein>
    <submittedName>
        <fullName evidence="1">Uncharacterized protein</fullName>
    </submittedName>
</protein>
<comment type="caution">
    <text evidence="1">The sequence shown here is derived from an EMBL/GenBank/DDBJ whole genome shotgun (WGS) entry which is preliminary data.</text>
</comment>
<dbReference type="Proteomes" id="UP000182660">
    <property type="component" value="Unassembled WGS sequence"/>
</dbReference>
<evidence type="ECO:0000313" key="2">
    <source>
        <dbReference type="Proteomes" id="UP000182660"/>
    </source>
</evidence>
<accession>A0ABY1HCJ0</accession>
<sequence length="37" mass="4315">MIKNKALYLYHFSARLENVAIFTACQNILTDIKQQQS</sequence>
<keyword evidence="2" id="KW-1185">Reference proteome</keyword>
<name>A0ABY1HCJ0_9GAMM</name>
<organism evidence="1 2">
    <name type="scientific">Moritella viscosa</name>
    <dbReference type="NCBI Taxonomy" id="80854"/>
    <lineage>
        <taxon>Bacteria</taxon>
        <taxon>Pseudomonadati</taxon>
        <taxon>Pseudomonadota</taxon>
        <taxon>Gammaproteobacteria</taxon>
        <taxon>Alteromonadales</taxon>
        <taxon>Moritellaceae</taxon>
        <taxon>Moritella</taxon>
    </lineage>
</organism>
<evidence type="ECO:0000313" key="1">
    <source>
        <dbReference type="EMBL" id="SGY91470.1"/>
    </source>
</evidence>
<dbReference type="EMBL" id="FPLJ01000052">
    <property type="protein sequence ID" value="SGY91470.1"/>
    <property type="molecule type" value="Genomic_DNA"/>
</dbReference>
<reference evidence="1 2" key="1">
    <citation type="submission" date="2016-11" db="EMBL/GenBank/DDBJ databases">
        <authorList>
            <person name="Klemetsen T."/>
        </authorList>
    </citation>
    <scope>NUCLEOTIDE SEQUENCE [LARGE SCALE GENOMIC DNA]</scope>
    <source>
        <strain evidence="1">MT 2528</strain>
    </source>
</reference>